<dbReference type="SUPFAM" id="SSF48019">
    <property type="entry name" value="post-AAA+ oligomerization domain-like"/>
    <property type="match status" value="1"/>
</dbReference>
<dbReference type="PANTHER" id="PTHR34388">
    <property type="entry name" value="DNA POLYMERASE III SUBUNIT DELTA"/>
    <property type="match status" value="1"/>
</dbReference>
<dbReference type="PANTHER" id="PTHR34388:SF1">
    <property type="entry name" value="DNA POLYMERASE III SUBUNIT DELTA"/>
    <property type="match status" value="1"/>
</dbReference>
<keyword evidence="4" id="KW-0235">DNA replication</keyword>
<dbReference type="OrthoDB" id="9804983at2"/>
<dbReference type="Gene3D" id="3.40.50.300">
    <property type="entry name" value="P-loop containing nucleotide triphosphate hydrolases"/>
    <property type="match status" value="1"/>
</dbReference>
<dbReference type="STRING" id="1079.BVIR_3220"/>
<dbReference type="Proteomes" id="UP000065734">
    <property type="component" value="Chromosome I"/>
</dbReference>
<dbReference type="InterPro" id="IPR027417">
    <property type="entry name" value="P-loop_NTPase"/>
</dbReference>
<sequence length="344" mass="36328">MVAVKPGDADAAVGRIDPARPVMLLFGPDAGLVAERAATAAAAGLAGTTDPFALVRLDGDAVAADPPRLADEAYTIAMFGGRRVIRVRVGSRTITGAVEPLLKEPPRDCVVILEAGDLKRGQGLRELVERSPHGLAIACYADAGRDLDRLIDEELRAANLAIDRDARDLLLSQLGGDRLASRGEVRKLALYAHGHDRVRVEDVEAIVGDASAAGLDEAIDTAFAGDAETADGAALRLFKAGTSPQSLLAAAIRTAIQLHRWRIAVEGGVGVRTVLDNTRPPIHFRRKPLIEQALNAWTAEGLATAVIDLGSAAADARKQAQLAEPICLRSLLALATSARRARRR</sequence>
<dbReference type="GO" id="GO:0003677">
    <property type="term" value="F:DNA binding"/>
    <property type="evidence" value="ECO:0007669"/>
    <property type="project" value="InterPro"/>
</dbReference>
<name>A0A0H5B9X5_BLAVI</name>
<dbReference type="EMBL" id="AP014854">
    <property type="protein sequence ID" value="BAR99037.1"/>
    <property type="molecule type" value="Genomic_DNA"/>
</dbReference>
<dbReference type="KEGG" id="bvr:BVIR_3220"/>
<evidence type="ECO:0000256" key="7">
    <source>
        <dbReference type="ARBA" id="ARBA00049244"/>
    </source>
</evidence>
<evidence type="ECO:0000313" key="8">
    <source>
        <dbReference type="EMBL" id="BAR99037.1"/>
    </source>
</evidence>
<proteinExistence type="inferred from homology"/>
<dbReference type="GO" id="GO:0009360">
    <property type="term" value="C:DNA polymerase III complex"/>
    <property type="evidence" value="ECO:0007669"/>
    <property type="project" value="TreeGrafter"/>
</dbReference>
<evidence type="ECO:0000256" key="4">
    <source>
        <dbReference type="ARBA" id="ARBA00022705"/>
    </source>
</evidence>
<evidence type="ECO:0000256" key="1">
    <source>
        <dbReference type="ARBA" id="ARBA00012417"/>
    </source>
</evidence>
<comment type="similarity">
    <text evidence="6">Belongs to the DNA polymerase HolA subunit family.</text>
</comment>
<dbReference type="SUPFAM" id="SSF52540">
    <property type="entry name" value="P-loop containing nucleoside triphosphate hydrolases"/>
    <property type="match status" value="1"/>
</dbReference>
<dbReference type="Gene3D" id="1.20.272.10">
    <property type="match status" value="1"/>
</dbReference>
<evidence type="ECO:0000256" key="2">
    <source>
        <dbReference type="ARBA" id="ARBA00022679"/>
    </source>
</evidence>
<reference evidence="9" key="2">
    <citation type="submission" date="2015-11" db="EMBL/GenBank/DDBJ databases">
        <authorList>
            <person name="Zhang Y."/>
            <person name="Guo Z."/>
        </authorList>
    </citation>
    <scope>NUCLEOTIDE SEQUENCE</scope>
    <source>
        <strain evidence="9">1</strain>
    </source>
</reference>
<accession>A0A0H5B9X5</accession>
<comment type="catalytic activity">
    <reaction evidence="7">
        <text>DNA(n) + a 2'-deoxyribonucleoside 5'-triphosphate = DNA(n+1) + diphosphate</text>
        <dbReference type="Rhea" id="RHEA:22508"/>
        <dbReference type="Rhea" id="RHEA-COMP:17339"/>
        <dbReference type="Rhea" id="RHEA-COMP:17340"/>
        <dbReference type="ChEBI" id="CHEBI:33019"/>
        <dbReference type="ChEBI" id="CHEBI:61560"/>
        <dbReference type="ChEBI" id="CHEBI:173112"/>
        <dbReference type="EC" id="2.7.7.7"/>
    </reaction>
</comment>
<dbReference type="GO" id="GO:0006261">
    <property type="term" value="P:DNA-templated DNA replication"/>
    <property type="evidence" value="ECO:0007669"/>
    <property type="project" value="TreeGrafter"/>
</dbReference>
<dbReference type="EC" id="2.7.7.7" evidence="1"/>
<reference evidence="10" key="3">
    <citation type="journal article" date="2016" name="Genome Announc.">
        <title>Revised genome sequence of the purple photosynthetic bacterium Blastochloris viridis.</title>
        <authorList>
            <person name="Liu L.N."/>
            <person name="Faulkner M."/>
            <person name="Liu X."/>
            <person name="Huang F."/>
            <person name="Darby A.C."/>
            <person name="Hall N."/>
        </authorList>
    </citation>
    <scope>NUCLEOTIDE SEQUENCE [LARGE SCALE GENOMIC DNA]</scope>
    <source>
        <strain evidence="10">ATCC 19567 / DSM 133 / F</strain>
    </source>
</reference>
<dbReference type="NCBIfam" id="TIGR01128">
    <property type="entry name" value="holA"/>
    <property type="match status" value="1"/>
</dbReference>
<protein>
    <recommendedName>
        <fullName evidence="1">DNA-directed DNA polymerase</fullName>
        <ecNumber evidence="1">2.7.7.7</ecNumber>
    </recommendedName>
</protein>
<evidence type="ECO:0000256" key="3">
    <source>
        <dbReference type="ARBA" id="ARBA00022695"/>
    </source>
</evidence>
<organism evidence="9 10">
    <name type="scientific">Blastochloris viridis</name>
    <name type="common">Rhodopseudomonas viridis</name>
    <dbReference type="NCBI Taxonomy" id="1079"/>
    <lineage>
        <taxon>Bacteria</taxon>
        <taxon>Pseudomonadati</taxon>
        <taxon>Pseudomonadota</taxon>
        <taxon>Alphaproteobacteria</taxon>
        <taxon>Hyphomicrobiales</taxon>
        <taxon>Blastochloridaceae</taxon>
        <taxon>Blastochloris</taxon>
    </lineage>
</organism>
<evidence type="ECO:0000313" key="10">
    <source>
        <dbReference type="Proteomes" id="UP000065734"/>
    </source>
</evidence>
<evidence type="ECO:0000256" key="6">
    <source>
        <dbReference type="ARBA" id="ARBA00034754"/>
    </source>
</evidence>
<dbReference type="Gene3D" id="1.10.8.60">
    <property type="match status" value="1"/>
</dbReference>
<keyword evidence="2" id="KW-0808">Transferase</keyword>
<dbReference type="EMBL" id="LN907867">
    <property type="protein sequence ID" value="CUU43639.1"/>
    <property type="molecule type" value="Genomic_DNA"/>
</dbReference>
<evidence type="ECO:0000313" key="9">
    <source>
        <dbReference type="EMBL" id="CUU43639.1"/>
    </source>
</evidence>
<dbReference type="AlphaFoldDB" id="A0A0H5B9X5"/>
<gene>
    <name evidence="8" type="ORF">BV133_1444</name>
    <name evidence="9" type="ORF">BVIRIDIS_26640</name>
</gene>
<dbReference type="GO" id="GO:0003887">
    <property type="term" value="F:DNA-directed DNA polymerase activity"/>
    <property type="evidence" value="ECO:0007669"/>
    <property type="project" value="UniProtKB-KW"/>
</dbReference>
<dbReference type="RefSeq" id="WP_055038473.1">
    <property type="nucleotide sequence ID" value="NZ_AP014854.2"/>
</dbReference>
<reference evidence="8" key="1">
    <citation type="journal article" date="2015" name="Genome Announc.">
        <title>Complete Genome Sequence of the Bacteriochlorophyll b-Producing Photosynthetic Bacterium Blastochloris viridis.</title>
        <authorList>
            <person name="Tsukatani Y."/>
            <person name="Hirose Y."/>
            <person name="Harada J."/>
            <person name="Misawa N."/>
            <person name="Mori K."/>
            <person name="Inoue K."/>
            <person name="Tamiaki H."/>
        </authorList>
    </citation>
    <scope>NUCLEOTIDE SEQUENCE [LARGE SCALE GENOMIC DNA]</scope>
    <source>
        <strain evidence="8">DSM 133</strain>
    </source>
</reference>
<keyword evidence="10" id="KW-1185">Reference proteome</keyword>
<dbReference type="PATRIC" id="fig|1079.6.peg.3386"/>
<dbReference type="InterPro" id="IPR005790">
    <property type="entry name" value="DNA_polIII_delta"/>
</dbReference>
<evidence type="ECO:0000256" key="5">
    <source>
        <dbReference type="ARBA" id="ARBA00022932"/>
    </source>
</evidence>
<keyword evidence="5" id="KW-0239">DNA-directed DNA polymerase</keyword>
<dbReference type="InterPro" id="IPR008921">
    <property type="entry name" value="DNA_pol3_clamp-load_cplx_C"/>
</dbReference>
<keyword evidence="3" id="KW-0548">Nucleotidyltransferase</keyword>